<dbReference type="PANTHER" id="PTHR22667">
    <property type="entry name" value="AT01380P-RELATED"/>
    <property type="match status" value="1"/>
</dbReference>
<dbReference type="Pfam" id="PF00651">
    <property type="entry name" value="BTB"/>
    <property type="match status" value="1"/>
</dbReference>
<dbReference type="AlphaFoldDB" id="A0A0M4ESG7"/>
<gene>
    <name evidence="2" type="ORF">Dbus_chr3Rg317</name>
</gene>
<dbReference type="SMART" id="SM00225">
    <property type="entry name" value="BTB"/>
    <property type="match status" value="1"/>
</dbReference>
<dbReference type="SMART" id="SM00875">
    <property type="entry name" value="BACK"/>
    <property type="match status" value="1"/>
</dbReference>
<dbReference type="Gene3D" id="3.30.710.10">
    <property type="entry name" value="Potassium Channel Kv1.1, Chain A"/>
    <property type="match status" value="1"/>
</dbReference>
<reference evidence="2 3" key="1">
    <citation type="submission" date="2015-08" db="EMBL/GenBank/DDBJ databases">
        <title>Ancestral chromatin configuration constrains chromatin evolution on differentiating sex chromosomes in Drosophila.</title>
        <authorList>
            <person name="Zhou Q."/>
            <person name="Bachtrog D."/>
        </authorList>
    </citation>
    <scope>NUCLEOTIDE SEQUENCE [LARGE SCALE GENOMIC DNA]</scope>
    <source>
        <tissue evidence="2">Whole larvae</tissue>
    </source>
</reference>
<dbReference type="InterPro" id="IPR000210">
    <property type="entry name" value="BTB/POZ_dom"/>
</dbReference>
<dbReference type="InterPro" id="IPR031750">
    <property type="entry name" value="DUF4734"/>
</dbReference>
<dbReference type="STRING" id="30019.A0A0M4ESG7"/>
<organism evidence="2 3">
    <name type="scientific">Drosophila busckii</name>
    <name type="common">Fruit fly</name>
    <dbReference type="NCBI Taxonomy" id="30019"/>
    <lineage>
        <taxon>Eukaryota</taxon>
        <taxon>Metazoa</taxon>
        <taxon>Ecdysozoa</taxon>
        <taxon>Arthropoda</taxon>
        <taxon>Hexapoda</taxon>
        <taxon>Insecta</taxon>
        <taxon>Pterygota</taxon>
        <taxon>Neoptera</taxon>
        <taxon>Endopterygota</taxon>
        <taxon>Diptera</taxon>
        <taxon>Brachycera</taxon>
        <taxon>Muscomorpha</taxon>
        <taxon>Ephydroidea</taxon>
        <taxon>Drosophilidae</taxon>
        <taxon>Drosophila</taxon>
    </lineage>
</organism>
<dbReference type="PANTHER" id="PTHR22667:SF0">
    <property type="entry name" value="AT01380P-RELATED"/>
    <property type="match status" value="1"/>
</dbReference>
<sequence length="393" mass="45597">MSSNVVDEALDAATLAKINECCSKPQQACATLKQRSLKQMGLDDKTQHECQLMCSAASLRSTICNILQSGLNSDIKLRVEGETFDCHLDVLRLASDYFRELEPTNYVEFSAEQLTARGFAMVYLWLTSPALQIDADNILEIFVAAQFLRMKELLEQLWWYFVHDYYWEGQAFKLYIQAVDRAHTEALQALLITRINRFFLKAVATLQFLSLKCEHVVPLLQSNLICVNSEVEVFMSARRWLQYDWQQRQQHIPRIMETVRFDLMPAWYIVSLKAKQRQLQLQQLLDHPFMRTKIDGALSQSVTQLTMNKQKQLETQSAERMWIIDEKAAHHHLYKCANWCYLDASLFNRYLQQIIAAGPAHCKSLRAYEPANLMPCCRTVAKGEQFLNKQHID</sequence>
<dbReference type="EMBL" id="CP012526">
    <property type="protein sequence ID" value="ALC45567.1"/>
    <property type="molecule type" value="Genomic_DNA"/>
</dbReference>
<dbReference type="Gene3D" id="1.25.40.420">
    <property type="match status" value="1"/>
</dbReference>
<evidence type="ECO:0000313" key="2">
    <source>
        <dbReference type="EMBL" id="ALC45567.1"/>
    </source>
</evidence>
<accession>A0A0M4ESG7</accession>
<dbReference type="PROSITE" id="PS50097">
    <property type="entry name" value="BTB"/>
    <property type="match status" value="1"/>
</dbReference>
<feature type="domain" description="BTB" evidence="1">
    <location>
        <begin position="73"/>
        <end position="135"/>
    </location>
</feature>
<evidence type="ECO:0000259" key="1">
    <source>
        <dbReference type="PROSITE" id="PS50097"/>
    </source>
</evidence>
<proteinExistence type="predicted"/>
<keyword evidence="3" id="KW-1185">Reference proteome</keyword>
<name>A0A0M4ESG7_DROBS</name>
<dbReference type="SUPFAM" id="SSF54695">
    <property type="entry name" value="POZ domain"/>
    <property type="match status" value="1"/>
</dbReference>
<dbReference type="SMR" id="A0A0M4ESG7"/>
<dbReference type="Pfam" id="PF15881">
    <property type="entry name" value="DUF4734"/>
    <property type="match status" value="1"/>
</dbReference>
<dbReference type="Proteomes" id="UP000494163">
    <property type="component" value="Chromosome 3R"/>
</dbReference>
<dbReference type="Pfam" id="PF07707">
    <property type="entry name" value="BACK"/>
    <property type="match status" value="1"/>
</dbReference>
<evidence type="ECO:0000313" key="3">
    <source>
        <dbReference type="Proteomes" id="UP000494163"/>
    </source>
</evidence>
<dbReference type="InterPro" id="IPR011333">
    <property type="entry name" value="SKP1/BTB/POZ_sf"/>
</dbReference>
<dbReference type="OrthoDB" id="6350321at2759"/>
<dbReference type="CDD" id="cd18186">
    <property type="entry name" value="BTB_POZ_ZBTB_KLHL-like"/>
    <property type="match status" value="1"/>
</dbReference>
<dbReference type="OMA" id="NLMPAWY"/>
<protein>
    <submittedName>
        <fullName evidence="2">CG12857</fullName>
    </submittedName>
</protein>
<dbReference type="InterPro" id="IPR011705">
    <property type="entry name" value="BACK"/>
</dbReference>